<dbReference type="Pfam" id="PF12697">
    <property type="entry name" value="Abhydrolase_6"/>
    <property type="match status" value="1"/>
</dbReference>
<name>A0AAW9RYS4_9HYPH</name>
<evidence type="ECO:0000313" key="2">
    <source>
        <dbReference type="EMBL" id="MEJ8574846.1"/>
    </source>
</evidence>
<feature type="domain" description="AB hydrolase-1" evidence="1">
    <location>
        <begin position="16"/>
        <end position="256"/>
    </location>
</feature>
<keyword evidence="2" id="KW-0378">Hydrolase</keyword>
<dbReference type="InterPro" id="IPR000073">
    <property type="entry name" value="AB_hydrolase_1"/>
</dbReference>
<dbReference type="RefSeq" id="WP_340332540.1">
    <property type="nucleotide sequence ID" value="NZ_JAZHOF010000014.1"/>
</dbReference>
<sequence length="263" mass="28454">MHVVETGAEIEDARPLLLLHGWSCHGGFFAPQLEAFGHRARLIVPDLPGHGRTGATGPALTIEAAADAVAALLAGRSLDGVTVVGWSMGAHVAYSMIERHGTARLSGLVVIDMTPRVLNDRQWQLGLSDGLDALRNRGVLKSIEGHWPEIAPRIARRIFAGDLPVDPALAGYTEREIAAADPALLAPMWASLTRQDFRGLLPRIDLPVIIAHGSRSMLYGADVARWQVEQLPDGQIFEFVRSGHAPHLEEPDSFNEMLGEILA</sequence>
<dbReference type="SUPFAM" id="SSF53474">
    <property type="entry name" value="alpha/beta-Hydrolases"/>
    <property type="match status" value="1"/>
</dbReference>
<accession>A0AAW9RYS4</accession>
<comment type="caution">
    <text evidence="2">The sequence shown here is derived from an EMBL/GenBank/DDBJ whole genome shotgun (WGS) entry which is preliminary data.</text>
</comment>
<dbReference type="InterPro" id="IPR029058">
    <property type="entry name" value="AB_hydrolase_fold"/>
</dbReference>
<dbReference type="GO" id="GO:0016787">
    <property type="term" value="F:hydrolase activity"/>
    <property type="evidence" value="ECO:0007669"/>
    <property type="project" value="UniProtKB-KW"/>
</dbReference>
<dbReference type="PANTHER" id="PTHR43798">
    <property type="entry name" value="MONOACYLGLYCEROL LIPASE"/>
    <property type="match status" value="1"/>
</dbReference>
<dbReference type="AlphaFoldDB" id="A0AAW9RYS4"/>
<proteinExistence type="predicted"/>
<reference evidence="2 3" key="1">
    <citation type="submission" date="2024-02" db="EMBL/GenBank/DDBJ databases">
        <title>Genome analysis and characterization of Microbaculum marinisediminis sp. nov., isolated from marine sediment.</title>
        <authorList>
            <person name="Du Z.-J."/>
            <person name="Ye Y.-Q."/>
            <person name="Zhang Z.-R."/>
            <person name="Yuan S.-M."/>
            <person name="Zhang X.-Y."/>
        </authorList>
    </citation>
    <scope>NUCLEOTIDE SEQUENCE [LARGE SCALE GENOMIC DNA]</scope>
    <source>
        <strain evidence="2 3">SDUM1044001</strain>
    </source>
</reference>
<dbReference type="EMBL" id="JAZHOF010000014">
    <property type="protein sequence ID" value="MEJ8574846.1"/>
    <property type="molecule type" value="Genomic_DNA"/>
</dbReference>
<keyword evidence="3" id="KW-1185">Reference proteome</keyword>
<evidence type="ECO:0000259" key="1">
    <source>
        <dbReference type="Pfam" id="PF12697"/>
    </source>
</evidence>
<dbReference type="Gene3D" id="3.40.50.1820">
    <property type="entry name" value="alpha/beta hydrolase"/>
    <property type="match status" value="1"/>
</dbReference>
<evidence type="ECO:0000313" key="3">
    <source>
        <dbReference type="Proteomes" id="UP001378188"/>
    </source>
</evidence>
<gene>
    <name evidence="2" type="ORF">V3328_25450</name>
</gene>
<dbReference type="InterPro" id="IPR050266">
    <property type="entry name" value="AB_hydrolase_sf"/>
</dbReference>
<protein>
    <submittedName>
        <fullName evidence="2">Alpha/beta hydrolase</fullName>
    </submittedName>
</protein>
<organism evidence="2 3">
    <name type="scientific">Microbaculum marinum</name>
    <dbReference type="NCBI Taxonomy" id="1764581"/>
    <lineage>
        <taxon>Bacteria</taxon>
        <taxon>Pseudomonadati</taxon>
        <taxon>Pseudomonadota</taxon>
        <taxon>Alphaproteobacteria</taxon>
        <taxon>Hyphomicrobiales</taxon>
        <taxon>Tepidamorphaceae</taxon>
        <taxon>Microbaculum</taxon>
    </lineage>
</organism>
<dbReference type="Proteomes" id="UP001378188">
    <property type="component" value="Unassembled WGS sequence"/>
</dbReference>